<protein>
    <recommendedName>
        <fullName evidence="4">Membrane protein YqhR</fullName>
    </recommendedName>
</protein>
<dbReference type="Proteomes" id="UP000281498">
    <property type="component" value="Unassembled WGS sequence"/>
</dbReference>
<name>A0A3A9K993_9BACI</name>
<feature type="transmembrane region" description="Helical" evidence="1">
    <location>
        <begin position="138"/>
        <end position="158"/>
    </location>
</feature>
<gene>
    <name evidence="2" type="ORF">CR203_01550</name>
</gene>
<sequence length="175" mass="19628">MDTLIFEVKSMGKLEQNEQEASQSFISTVAVIGFVGGALWSLVAYFAYTFKFIPFGPAVILEPWALGDWKTGTLGQWLGILAIAIISIGVAFLYRVLLAKFNSIWPGIVFGFVLWLVVFVVLHPLFNTIDPITEMNRNTLTTSISLYVVYGLFIGYSVSYEYHERTVHEGESIQE</sequence>
<dbReference type="AlphaFoldDB" id="A0A3A9K993"/>
<reference evidence="2 3" key="1">
    <citation type="submission" date="2017-10" db="EMBL/GenBank/DDBJ databases">
        <title>Bacillus sp. nov., a halophilic bacterium isolated from a Keqin Lake.</title>
        <authorList>
            <person name="Wang H."/>
        </authorList>
    </citation>
    <scope>NUCLEOTIDE SEQUENCE [LARGE SCALE GENOMIC DNA]</scope>
    <source>
        <strain evidence="2 3">KCTC 13187</strain>
    </source>
</reference>
<organism evidence="2 3">
    <name type="scientific">Salipaludibacillus neizhouensis</name>
    <dbReference type="NCBI Taxonomy" id="885475"/>
    <lineage>
        <taxon>Bacteria</taxon>
        <taxon>Bacillati</taxon>
        <taxon>Bacillota</taxon>
        <taxon>Bacilli</taxon>
        <taxon>Bacillales</taxon>
        <taxon>Bacillaceae</taxon>
    </lineage>
</organism>
<accession>A0A3A9K993</accession>
<dbReference type="Pfam" id="PF11085">
    <property type="entry name" value="YqhR"/>
    <property type="match status" value="1"/>
</dbReference>
<dbReference type="OrthoDB" id="2691442at2"/>
<keyword evidence="1" id="KW-0812">Transmembrane</keyword>
<evidence type="ECO:0000256" key="1">
    <source>
        <dbReference type="SAM" id="Phobius"/>
    </source>
</evidence>
<keyword evidence="1" id="KW-1133">Transmembrane helix</keyword>
<feature type="transmembrane region" description="Helical" evidence="1">
    <location>
        <begin position="104"/>
        <end position="126"/>
    </location>
</feature>
<evidence type="ECO:0000313" key="3">
    <source>
        <dbReference type="Proteomes" id="UP000281498"/>
    </source>
</evidence>
<keyword evidence="3" id="KW-1185">Reference proteome</keyword>
<comment type="caution">
    <text evidence="2">The sequence shown here is derived from an EMBL/GenBank/DDBJ whole genome shotgun (WGS) entry which is preliminary data.</text>
</comment>
<evidence type="ECO:0008006" key="4">
    <source>
        <dbReference type="Google" id="ProtNLM"/>
    </source>
</evidence>
<dbReference type="InterPro" id="IPR024563">
    <property type="entry name" value="YqhR"/>
</dbReference>
<proteinExistence type="predicted"/>
<feature type="transmembrane region" description="Helical" evidence="1">
    <location>
        <begin position="25"/>
        <end position="48"/>
    </location>
</feature>
<dbReference type="EMBL" id="PDOE01000001">
    <property type="protein sequence ID" value="RKL68759.1"/>
    <property type="molecule type" value="Genomic_DNA"/>
</dbReference>
<keyword evidence="1" id="KW-0472">Membrane</keyword>
<feature type="transmembrane region" description="Helical" evidence="1">
    <location>
        <begin position="77"/>
        <end position="97"/>
    </location>
</feature>
<evidence type="ECO:0000313" key="2">
    <source>
        <dbReference type="EMBL" id="RKL68759.1"/>
    </source>
</evidence>